<dbReference type="GO" id="GO:0003924">
    <property type="term" value="F:GTPase activity"/>
    <property type="evidence" value="ECO:0007669"/>
    <property type="project" value="InterPro"/>
</dbReference>
<keyword evidence="4" id="KW-0342">GTP-binding</keyword>
<dbReference type="AlphaFoldDB" id="A0A9X2AC06"/>
<dbReference type="InterPro" id="IPR005129">
    <property type="entry name" value="GTPase_ArgK"/>
</dbReference>
<evidence type="ECO:0000256" key="3">
    <source>
        <dbReference type="ARBA" id="ARBA00022801"/>
    </source>
</evidence>
<dbReference type="SUPFAM" id="SSF52540">
    <property type="entry name" value="P-loop containing nucleoside triphosphate hydrolases"/>
    <property type="match status" value="1"/>
</dbReference>
<gene>
    <name evidence="6" type="ORF">MM817_01616</name>
</gene>
<keyword evidence="3 6" id="KW-0378">Hydrolase</keyword>
<dbReference type="GO" id="GO:0005525">
    <property type="term" value="F:GTP binding"/>
    <property type="evidence" value="ECO:0007669"/>
    <property type="project" value="UniProtKB-KW"/>
</dbReference>
<comment type="caution">
    <text evidence="6">The sequence shown here is derived from an EMBL/GenBank/DDBJ whole genome shotgun (WGS) entry which is preliminary data.</text>
</comment>
<comment type="similarity">
    <text evidence="1">Belongs to the SIMIBI class G3E GTPase family. ArgK/MeaB subfamily.</text>
</comment>
<dbReference type="Gene3D" id="3.40.50.300">
    <property type="entry name" value="P-loop containing nucleotide triphosphate hydrolases"/>
    <property type="match status" value="1"/>
</dbReference>
<protein>
    <submittedName>
        <fullName evidence="6">GTPase</fullName>
        <ecNumber evidence="6">3.6.-.-</ecNumber>
    </submittedName>
</protein>
<accession>A0A9X2AC06</accession>
<evidence type="ECO:0000313" key="6">
    <source>
        <dbReference type="EMBL" id="MCI0183339.1"/>
    </source>
</evidence>
<proteinExistence type="inferred from homology"/>
<dbReference type="EC" id="3.6.-.-" evidence="6"/>
<dbReference type="NCBIfam" id="TIGR00750">
    <property type="entry name" value="lao"/>
    <property type="match status" value="1"/>
</dbReference>
<keyword evidence="2" id="KW-0547">Nucleotide-binding</keyword>
<reference evidence="6" key="1">
    <citation type="submission" date="2022-03" db="EMBL/GenBank/DDBJ databases">
        <title>Draft Genome Sequence of Firmicute Strain S0AB, a Heterotrophic Iron/Sulfur-Oxidizing Extreme Acidophile.</title>
        <authorList>
            <person name="Vergara E."/>
            <person name="Pakostova E."/>
            <person name="Johnson D.B."/>
            <person name="Holmes D.S."/>
        </authorList>
    </citation>
    <scope>NUCLEOTIDE SEQUENCE</scope>
    <source>
        <strain evidence="6">S0AB</strain>
    </source>
</reference>
<sequence>MATVEQFVKEIARGNTRAIARAISYMEEGGEPAQELLSMLNQRAHAGIGPHIMGITGAPGAGKSSLTDQLLTYLRSCGKRIAVIAVDPSSPFTGGAVLGDRVRMNRHALDPLIFIRSMGTRGSGGGLSRSVRHALQVLYHAPFDVILLETVGVGQAELDIVYVADTVTVVLTPSGGDEVQAAKAGLMEIGDVFLVNKADLPGSANVAKDVQEMLHVTEREDGWDPPVLLSSAVKNDGVKQWWDACEEHFAHLLQEHRLVKRRGRARVQAMHELLQQGLWREMEHKLHEDDKYARMQEQVEIGDRSPEAAVSQILMDIFKSTLRV</sequence>
<dbReference type="CDD" id="cd03114">
    <property type="entry name" value="MMAA-like"/>
    <property type="match status" value="1"/>
</dbReference>
<dbReference type="Proteomes" id="UP001139263">
    <property type="component" value="Unassembled WGS sequence"/>
</dbReference>
<evidence type="ECO:0000313" key="7">
    <source>
        <dbReference type="Proteomes" id="UP001139263"/>
    </source>
</evidence>
<organism evidence="6 7">
    <name type="scientific">Sulfoacidibacillus ferrooxidans</name>
    <dbReference type="NCBI Taxonomy" id="2005001"/>
    <lineage>
        <taxon>Bacteria</taxon>
        <taxon>Bacillati</taxon>
        <taxon>Bacillota</taxon>
        <taxon>Bacilli</taxon>
        <taxon>Bacillales</taxon>
        <taxon>Alicyclobacillaceae</taxon>
        <taxon>Sulfoacidibacillus</taxon>
    </lineage>
</organism>
<dbReference type="InterPro" id="IPR052040">
    <property type="entry name" value="GTPase/Isobutyryl-CoA_mutase"/>
</dbReference>
<evidence type="ECO:0000256" key="1">
    <source>
        <dbReference type="ARBA" id="ARBA00009625"/>
    </source>
</evidence>
<keyword evidence="5" id="KW-0143">Chaperone</keyword>
<name>A0A9X2AC06_9BACL</name>
<evidence type="ECO:0000256" key="5">
    <source>
        <dbReference type="ARBA" id="ARBA00023186"/>
    </source>
</evidence>
<keyword evidence="7" id="KW-1185">Reference proteome</keyword>
<evidence type="ECO:0000256" key="4">
    <source>
        <dbReference type="ARBA" id="ARBA00023134"/>
    </source>
</evidence>
<dbReference type="EMBL" id="JALBUF010000004">
    <property type="protein sequence ID" value="MCI0183339.1"/>
    <property type="molecule type" value="Genomic_DNA"/>
</dbReference>
<dbReference type="InterPro" id="IPR027417">
    <property type="entry name" value="P-loop_NTPase"/>
</dbReference>
<evidence type="ECO:0000256" key="2">
    <source>
        <dbReference type="ARBA" id="ARBA00022741"/>
    </source>
</evidence>
<dbReference type="Pfam" id="PF03308">
    <property type="entry name" value="MeaB"/>
    <property type="match status" value="1"/>
</dbReference>
<dbReference type="PANTHER" id="PTHR43087:SF1">
    <property type="entry name" value="LAO_AO TRANSPORT SYSTEM ATPASE"/>
    <property type="match status" value="1"/>
</dbReference>
<dbReference type="PANTHER" id="PTHR43087">
    <property type="entry name" value="LYSINE/ARGININE/ORNITHINE TRANSPORT SYSTEM KINASE"/>
    <property type="match status" value="1"/>
</dbReference>